<evidence type="ECO:0000313" key="1">
    <source>
        <dbReference type="EMBL" id="KXK26164.1"/>
    </source>
</evidence>
<dbReference type="STRING" id="1617426.TR69_WS6001001159"/>
<proteinExistence type="predicted"/>
<protein>
    <submittedName>
        <fullName evidence="1">Uncharacterized protein</fullName>
    </submittedName>
</protein>
<comment type="caution">
    <text evidence="1">The sequence shown here is derived from an EMBL/GenBank/DDBJ whole genome shotgun (WGS) entry which is preliminary data.</text>
</comment>
<dbReference type="AlphaFoldDB" id="A0A136LWY4"/>
<dbReference type="Proteomes" id="UP000070457">
    <property type="component" value="Unassembled WGS sequence"/>
</dbReference>
<accession>A0A136LWY4</accession>
<evidence type="ECO:0000313" key="2">
    <source>
        <dbReference type="Proteomes" id="UP000070457"/>
    </source>
</evidence>
<sequence>MHPARKPGLLDLYRVQMKVAESAGPHSPLISQNGAFSVNLVPDEIPAATNDIGHHVASVMYRNGIAFEKSTPDNVLREQSLVPERRSAISDQLRRLAGQALKQHYPWQQYARPLTGLSDTSAPLLTRFKDREATFVGNIATIGTITDNVPDNYIVIGPAEAGAWRHSRYEGVYTDHLVSVLYTTDMIVKELQRV</sequence>
<dbReference type="EMBL" id="JYNZ01000004">
    <property type="protein sequence ID" value="KXK26164.1"/>
    <property type="molecule type" value="Genomic_DNA"/>
</dbReference>
<reference evidence="1 2" key="1">
    <citation type="submission" date="2015-02" db="EMBL/GenBank/DDBJ databases">
        <title>Improved understanding of the partial-nitritation anammox process through 23 genomes representing the majority of the microbial community.</title>
        <authorList>
            <person name="Speth D.R."/>
            <person name="In T Zandt M."/>
            <person name="Guerrero Cruz S."/>
            <person name="Jetten M.S."/>
            <person name="Dutilh B.E."/>
        </authorList>
    </citation>
    <scope>NUCLEOTIDE SEQUENCE [LARGE SCALE GENOMIC DNA]</scope>
    <source>
        <strain evidence="1">OLB20</strain>
    </source>
</reference>
<organism evidence="1 2">
    <name type="scientific">candidate division WS6 bacterium OLB20</name>
    <dbReference type="NCBI Taxonomy" id="1617426"/>
    <lineage>
        <taxon>Bacteria</taxon>
        <taxon>Candidatus Dojkabacteria</taxon>
    </lineage>
</organism>
<name>A0A136LWY4_9BACT</name>
<gene>
    <name evidence="1" type="ORF">TR69_WS6001001159</name>
</gene>